<accession>A0A7U4XSU8</accession>
<dbReference type="Proteomes" id="UP000033052">
    <property type="component" value="Chromosome"/>
</dbReference>
<organism evidence="2 3">
    <name type="scientific">Clostridium sporogenes</name>
    <dbReference type="NCBI Taxonomy" id="1509"/>
    <lineage>
        <taxon>Bacteria</taxon>
        <taxon>Bacillati</taxon>
        <taxon>Bacillota</taxon>
        <taxon>Clostridia</taxon>
        <taxon>Eubacteriales</taxon>
        <taxon>Clostridiaceae</taxon>
        <taxon>Clostridium</taxon>
    </lineage>
</organism>
<keyword evidence="1" id="KW-1133">Transmembrane helix</keyword>
<evidence type="ECO:0000313" key="3">
    <source>
        <dbReference type="Proteomes" id="UP000033052"/>
    </source>
</evidence>
<dbReference type="RefSeq" id="WP_004461577.1">
    <property type="nucleotide sequence ID" value="NZ_CP009225.1"/>
</dbReference>
<keyword evidence="1" id="KW-0812">Transmembrane</keyword>
<evidence type="ECO:0000313" key="2">
    <source>
        <dbReference type="EMBL" id="AKC61170.1"/>
    </source>
</evidence>
<gene>
    <name evidence="2" type="ORF">CLSPO_c04400</name>
</gene>
<evidence type="ECO:0008006" key="4">
    <source>
        <dbReference type="Google" id="ProtNLM"/>
    </source>
</evidence>
<dbReference type="EMBL" id="CP009225">
    <property type="protein sequence ID" value="AKC61170.1"/>
    <property type="molecule type" value="Genomic_DNA"/>
</dbReference>
<protein>
    <recommendedName>
        <fullName evidence="4">DUF4083 domain-containing protein</fullName>
    </recommendedName>
</protein>
<sequence>MDINWASIFFCFINLLLLFLIIIGIFKVVKNIKIFINRNKEIEKKIDTIINNLEDN</sequence>
<keyword evidence="1" id="KW-0472">Membrane</keyword>
<proteinExistence type="predicted"/>
<dbReference type="KEGG" id="cld:CLSPO_c04400"/>
<reference evidence="2 3" key="1">
    <citation type="journal article" date="2015" name="PLoS ONE">
        <title>A universal mariner transposon system for forward genetic studies in the genus clostridium.</title>
        <authorList>
            <person name="Zhang Y."/>
            <person name="Grosse-Honebrink A."/>
            <person name="Minton N.P."/>
        </authorList>
    </citation>
    <scope>NUCLEOTIDE SEQUENCE [LARGE SCALE GENOMIC DNA]</scope>
    <source>
        <strain evidence="2 3">NCIMB 10696</strain>
    </source>
</reference>
<dbReference type="AlphaFoldDB" id="A0A7U4XSU8"/>
<name>A0A7U4XSU8_CLOSG</name>
<feature type="transmembrane region" description="Helical" evidence="1">
    <location>
        <begin position="6"/>
        <end position="29"/>
    </location>
</feature>
<dbReference type="GeneID" id="92940532"/>
<evidence type="ECO:0000256" key="1">
    <source>
        <dbReference type="SAM" id="Phobius"/>
    </source>
</evidence>